<dbReference type="PRINTS" id="PR00996">
    <property type="entry name" value="CHERMTFRASE"/>
</dbReference>
<evidence type="ECO:0000256" key="5">
    <source>
        <dbReference type="ARBA" id="ARBA00022691"/>
    </source>
</evidence>
<gene>
    <name evidence="7" type="ORF">IRI77_30395</name>
</gene>
<dbReference type="PROSITE" id="PS50123">
    <property type="entry name" value="CHER"/>
    <property type="match status" value="1"/>
</dbReference>
<dbReference type="SUPFAM" id="SSF53335">
    <property type="entry name" value="S-adenosyl-L-methionine-dependent methyltransferases"/>
    <property type="match status" value="1"/>
</dbReference>
<dbReference type="SMART" id="SM00138">
    <property type="entry name" value="MeTrc"/>
    <property type="match status" value="1"/>
</dbReference>
<protein>
    <recommendedName>
        <fullName evidence="2">protein-glutamate O-methyltransferase</fullName>
        <ecNumber evidence="2">2.1.1.80</ecNumber>
    </recommendedName>
</protein>
<proteinExistence type="predicted"/>
<dbReference type="InterPro" id="IPR050903">
    <property type="entry name" value="Bact_Chemotaxis_MeTrfase"/>
</dbReference>
<evidence type="ECO:0000313" key="7">
    <source>
        <dbReference type="EMBL" id="QOY87043.1"/>
    </source>
</evidence>
<dbReference type="InterPro" id="IPR000780">
    <property type="entry name" value="CheR_MeTrfase"/>
</dbReference>
<dbReference type="Gene3D" id="1.10.155.10">
    <property type="entry name" value="Chemotaxis receptor methyltransferase CheR, N-terminal domain"/>
    <property type="match status" value="1"/>
</dbReference>
<evidence type="ECO:0000256" key="4">
    <source>
        <dbReference type="ARBA" id="ARBA00022679"/>
    </source>
</evidence>
<dbReference type="Gene3D" id="3.40.50.150">
    <property type="entry name" value="Vaccinia Virus protein VP39"/>
    <property type="match status" value="1"/>
</dbReference>
<dbReference type="Pfam" id="PF03705">
    <property type="entry name" value="CheR_N"/>
    <property type="match status" value="1"/>
</dbReference>
<dbReference type="InterPro" id="IPR022641">
    <property type="entry name" value="CheR_N"/>
</dbReference>
<dbReference type="InterPro" id="IPR022642">
    <property type="entry name" value="CheR_C"/>
</dbReference>
<keyword evidence="8" id="KW-1185">Reference proteome</keyword>
<dbReference type="CDD" id="cd02440">
    <property type="entry name" value="AdoMet_MTases"/>
    <property type="match status" value="1"/>
</dbReference>
<keyword evidence="3 7" id="KW-0489">Methyltransferase</keyword>
<keyword evidence="4 7" id="KW-0808">Transferase</keyword>
<dbReference type="InterPro" id="IPR036804">
    <property type="entry name" value="CheR_N_sf"/>
</dbReference>
<dbReference type="GO" id="GO:0008983">
    <property type="term" value="F:protein-glutamate O-methyltransferase activity"/>
    <property type="evidence" value="ECO:0007669"/>
    <property type="project" value="UniProtKB-EC"/>
</dbReference>
<dbReference type="PANTHER" id="PTHR24422:SF21">
    <property type="entry name" value="CHEMOTAXIS PROTEIN METHYLTRANSFERASE 1"/>
    <property type="match status" value="1"/>
</dbReference>
<dbReference type="RefSeq" id="WP_194448712.1">
    <property type="nucleotide sequence ID" value="NZ_CP063849.1"/>
</dbReference>
<evidence type="ECO:0000256" key="2">
    <source>
        <dbReference type="ARBA" id="ARBA00012534"/>
    </source>
</evidence>
<dbReference type="SUPFAM" id="SSF47757">
    <property type="entry name" value="Chemotaxis receptor methyltransferase CheR, N-terminal domain"/>
    <property type="match status" value="1"/>
</dbReference>
<evidence type="ECO:0000256" key="3">
    <source>
        <dbReference type="ARBA" id="ARBA00022603"/>
    </source>
</evidence>
<dbReference type="KEGG" id="pfer:IRI77_30395"/>
<comment type="catalytic activity">
    <reaction evidence="1">
        <text>L-glutamyl-[protein] + S-adenosyl-L-methionine = [protein]-L-glutamate 5-O-methyl ester + S-adenosyl-L-homocysteine</text>
        <dbReference type="Rhea" id="RHEA:24452"/>
        <dbReference type="Rhea" id="RHEA-COMP:10208"/>
        <dbReference type="Rhea" id="RHEA-COMP:10311"/>
        <dbReference type="ChEBI" id="CHEBI:29973"/>
        <dbReference type="ChEBI" id="CHEBI:57856"/>
        <dbReference type="ChEBI" id="CHEBI:59789"/>
        <dbReference type="ChEBI" id="CHEBI:82795"/>
        <dbReference type="EC" id="2.1.1.80"/>
    </reaction>
</comment>
<dbReference type="AlphaFoldDB" id="A0A7S7NNU0"/>
<evidence type="ECO:0000313" key="8">
    <source>
        <dbReference type="Proteomes" id="UP000593892"/>
    </source>
</evidence>
<reference evidence="7 8" key="1">
    <citation type="submission" date="2020-10" db="EMBL/GenBank/DDBJ databases">
        <title>Complete genome sequence of Paludibaculum fermentans P105T, a facultatively anaerobic acidobacterium capable of dissimilatory Fe(III) reduction.</title>
        <authorList>
            <person name="Dedysh S.N."/>
            <person name="Beletsky A.V."/>
            <person name="Kulichevskaya I.S."/>
            <person name="Mardanov A.V."/>
            <person name="Ravin N.V."/>
        </authorList>
    </citation>
    <scope>NUCLEOTIDE SEQUENCE [LARGE SCALE GENOMIC DNA]</scope>
    <source>
        <strain evidence="7 8">P105</strain>
    </source>
</reference>
<dbReference type="Proteomes" id="UP000593892">
    <property type="component" value="Chromosome"/>
</dbReference>
<dbReference type="InterPro" id="IPR029063">
    <property type="entry name" value="SAM-dependent_MTases_sf"/>
</dbReference>
<keyword evidence="5" id="KW-0949">S-adenosyl-L-methionine</keyword>
<evidence type="ECO:0000259" key="6">
    <source>
        <dbReference type="PROSITE" id="PS50123"/>
    </source>
</evidence>
<dbReference type="GO" id="GO:0032259">
    <property type="term" value="P:methylation"/>
    <property type="evidence" value="ECO:0007669"/>
    <property type="project" value="UniProtKB-KW"/>
</dbReference>
<sequence length="282" mass="32716">MSTTLNGPEKADARLDPENYRFLQEFVYRESGIVLDQDKHYLMEARLSPIVTKQRLGSLNDLCKLLRAVSPAGLRQQVVDSMTTNETMFFRESVQYDALRRIVLPQLMERRRDRRRLNFWSAAASSGQEAYSLAMMLREMGLDDWYIQIAATDLSNQILERAREGRFLQIEVNRGLPVQYLVKYFRRDGLDWVIRDEIRNMIRFERFDLRQGMGAMGPFDVVFCRNVLIYFDVPTKRRILGEIRNTLFRGGHLLLGGSETTLGLDDGYELIPACGAVLYRVP</sequence>
<evidence type="ECO:0000256" key="1">
    <source>
        <dbReference type="ARBA" id="ARBA00001541"/>
    </source>
</evidence>
<name>A0A7S7NNU0_PALFE</name>
<dbReference type="Pfam" id="PF01739">
    <property type="entry name" value="CheR"/>
    <property type="match status" value="1"/>
</dbReference>
<dbReference type="EMBL" id="CP063849">
    <property type="protein sequence ID" value="QOY87043.1"/>
    <property type="molecule type" value="Genomic_DNA"/>
</dbReference>
<accession>A0A7S7NNU0</accession>
<feature type="domain" description="CheR-type methyltransferase" evidence="6">
    <location>
        <begin position="15"/>
        <end position="282"/>
    </location>
</feature>
<dbReference type="PANTHER" id="PTHR24422">
    <property type="entry name" value="CHEMOTAXIS PROTEIN METHYLTRANSFERASE"/>
    <property type="match status" value="1"/>
</dbReference>
<dbReference type="EC" id="2.1.1.80" evidence="2"/>
<organism evidence="7 8">
    <name type="scientific">Paludibaculum fermentans</name>
    <dbReference type="NCBI Taxonomy" id="1473598"/>
    <lineage>
        <taxon>Bacteria</taxon>
        <taxon>Pseudomonadati</taxon>
        <taxon>Acidobacteriota</taxon>
        <taxon>Terriglobia</taxon>
        <taxon>Bryobacterales</taxon>
        <taxon>Bryobacteraceae</taxon>
        <taxon>Paludibaculum</taxon>
    </lineage>
</organism>